<sequence length="222" mass="25749">MRIFLALCFFGFSYAYMFDCLDKCECDTEDEVIHCHNGQRTKLTLPTGTRLRGFPVIGLTFNNIQKLPDQDTLLEKFPDLKIVDVERNPNFDCSSLENYNRIKIITDCEKNITDIQRVPRIDRPTRECDLACQAEKHYKKLHEYALQLWEVIKQKYENFDVDESLKQIREFFKKVVAKVQGFGQNVQQKWNQTGQADHPKAIGAKTSLGDDVHLPTQGTIDV</sequence>
<evidence type="ECO:0000256" key="1">
    <source>
        <dbReference type="SAM" id="SignalP"/>
    </source>
</evidence>
<dbReference type="WBParaSite" id="MBELARI_LOCUS20002">
    <property type="protein sequence ID" value="MBELARI_LOCUS20002"/>
    <property type="gene ID" value="MBELARI_LOCUS20002"/>
</dbReference>
<dbReference type="Proteomes" id="UP000887575">
    <property type="component" value="Unassembled WGS sequence"/>
</dbReference>
<name>A0AAF3F2E8_9BILA</name>
<keyword evidence="2" id="KW-1185">Reference proteome</keyword>
<evidence type="ECO:0000313" key="3">
    <source>
        <dbReference type="WBParaSite" id="MBELARI_LOCUS20002"/>
    </source>
</evidence>
<keyword evidence="1" id="KW-0732">Signal</keyword>
<evidence type="ECO:0000313" key="2">
    <source>
        <dbReference type="Proteomes" id="UP000887575"/>
    </source>
</evidence>
<dbReference type="InterPro" id="IPR032675">
    <property type="entry name" value="LRR_dom_sf"/>
</dbReference>
<dbReference type="Gene3D" id="3.80.10.10">
    <property type="entry name" value="Ribonuclease Inhibitor"/>
    <property type="match status" value="1"/>
</dbReference>
<reference evidence="3" key="1">
    <citation type="submission" date="2024-02" db="UniProtKB">
        <authorList>
            <consortium name="WormBaseParasite"/>
        </authorList>
    </citation>
    <scope>IDENTIFICATION</scope>
</reference>
<organism evidence="2 3">
    <name type="scientific">Mesorhabditis belari</name>
    <dbReference type="NCBI Taxonomy" id="2138241"/>
    <lineage>
        <taxon>Eukaryota</taxon>
        <taxon>Metazoa</taxon>
        <taxon>Ecdysozoa</taxon>
        <taxon>Nematoda</taxon>
        <taxon>Chromadorea</taxon>
        <taxon>Rhabditida</taxon>
        <taxon>Rhabditina</taxon>
        <taxon>Rhabditomorpha</taxon>
        <taxon>Rhabditoidea</taxon>
        <taxon>Rhabditidae</taxon>
        <taxon>Mesorhabditinae</taxon>
        <taxon>Mesorhabditis</taxon>
    </lineage>
</organism>
<accession>A0AAF3F2E8</accession>
<feature type="signal peptide" evidence="1">
    <location>
        <begin position="1"/>
        <end position="15"/>
    </location>
</feature>
<dbReference type="AlphaFoldDB" id="A0AAF3F2E8"/>
<protein>
    <submittedName>
        <fullName evidence="3">Uncharacterized protein</fullName>
    </submittedName>
</protein>
<proteinExistence type="predicted"/>
<dbReference type="PANTHER" id="PTHR39385:SF2">
    <property type="entry name" value="SLIT-LIKE 3 PROTEIN"/>
    <property type="match status" value="1"/>
</dbReference>
<dbReference type="PANTHER" id="PTHR39385">
    <property type="entry name" value="PROTEIN CBG20422"/>
    <property type="match status" value="1"/>
</dbReference>
<feature type="chain" id="PRO_5042024143" evidence="1">
    <location>
        <begin position="16"/>
        <end position="222"/>
    </location>
</feature>